<evidence type="ECO:0000256" key="1">
    <source>
        <dbReference type="ARBA" id="ARBA00004651"/>
    </source>
</evidence>
<evidence type="ECO:0000256" key="6">
    <source>
        <dbReference type="ARBA" id="ARBA00023040"/>
    </source>
</evidence>
<keyword evidence="2" id="KW-1003">Cell membrane</keyword>
<dbReference type="GO" id="GO:0004984">
    <property type="term" value="F:olfactory receptor activity"/>
    <property type="evidence" value="ECO:0007669"/>
    <property type="project" value="InterPro"/>
</dbReference>
<feature type="transmembrane region" description="Helical" evidence="10">
    <location>
        <begin position="204"/>
        <end position="226"/>
    </location>
</feature>
<comment type="subcellular location">
    <subcellularLocation>
        <location evidence="1">Cell membrane</location>
        <topology evidence="1">Multi-pass membrane protein</topology>
    </subcellularLocation>
</comment>
<evidence type="ECO:0000256" key="2">
    <source>
        <dbReference type="ARBA" id="ARBA00022475"/>
    </source>
</evidence>
<comment type="caution">
    <text evidence="12">The sequence shown here is derived from an EMBL/GenBank/DDBJ whole genome shotgun (WGS) entry which is preliminary data.</text>
</comment>
<evidence type="ECO:0000256" key="5">
    <source>
        <dbReference type="ARBA" id="ARBA00022989"/>
    </source>
</evidence>
<evidence type="ECO:0000259" key="11">
    <source>
        <dbReference type="PROSITE" id="PS50262"/>
    </source>
</evidence>
<keyword evidence="4" id="KW-0552">Olfaction</keyword>
<keyword evidence="8" id="KW-0675">Receptor</keyword>
<keyword evidence="7 10" id="KW-0472">Membrane</keyword>
<gene>
    <name evidence="12" type="ORF">GDO81_025302</name>
</gene>
<dbReference type="PROSITE" id="PS50262">
    <property type="entry name" value="G_PROTEIN_RECEP_F1_2"/>
    <property type="match status" value="1"/>
</dbReference>
<evidence type="ECO:0000313" key="12">
    <source>
        <dbReference type="EMBL" id="KAG8543139.1"/>
    </source>
</evidence>
<evidence type="ECO:0000256" key="9">
    <source>
        <dbReference type="ARBA" id="ARBA00023224"/>
    </source>
</evidence>
<evidence type="ECO:0000256" key="10">
    <source>
        <dbReference type="SAM" id="Phobius"/>
    </source>
</evidence>
<dbReference type="PRINTS" id="PR00237">
    <property type="entry name" value="GPCRRHODOPSN"/>
</dbReference>
<keyword evidence="5 10" id="KW-1133">Transmembrane helix</keyword>
<accession>A0AAV6Z0Q1</accession>
<evidence type="ECO:0000313" key="13">
    <source>
        <dbReference type="Proteomes" id="UP000824782"/>
    </source>
</evidence>
<keyword evidence="6" id="KW-0297">G-protein coupled receptor</keyword>
<sequence length="407" mass="45457">MNYCGNTTITDFYILGFSHFKTEQILLSVGIMIMYLMTIVGNLAITVVISLVPKLHTPMYFFLCNLSVIDVIYVSSTLPKLLSITITQDNRISFAGCISQLYFFTFSGVCDIFVLTSMAGDRYVAICRPLQYTLIMNRRVCGTMSAMCWTVSAVNSLLLTLLTSVLDFCNSLEINYILCDLKTMTALSSSNTTSRKIFIFVEDIIIAFVPFSLTIVSYFQIISTILKLHSAESRLKAFSSCTSHLTTVILFYAPALIMYMKPESEHSREQDNLISLLYVAVVPMLNRFVYSLRNKDVLNALKTRVPNGGGAVQGLEGWSETERASRSGGWIRHAGAEAEVERSGGWSGHGGVEWGWIGPGGAERGLEQNKSGHGGEERGLKWRLERSVLEQDQQHRKNTVKNTLQMF</sequence>
<proteinExistence type="predicted"/>
<dbReference type="GO" id="GO:0005886">
    <property type="term" value="C:plasma membrane"/>
    <property type="evidence" value="ECO:0007669"/>
    <property type="project" value="UniProtKB-SubCell"/>
</dbReference>
<feature type="transmembrane region" description="Helical" evidence="10">
    <location>
        <begin position="272"/>
        <end position="290"/>
    </location>
</feature>
<feature type="transmembrane region" description="Helical" evidence="10">
    <location>
        <begin position="98"/>
        <end position="119"/>
    </location>
</feature>
<reference evidence="12" key="1">
    <citation type="thesis" date="2020" institute="ProQuest LLC" country="789 East Eisenhower Parkway, Ann Arbor, MI, USA">
        <title>Comparative Genomics and Chromosome Evolution.</title>
        <authorList>
            <person name="Mudd A.B."/>
        </authorList>
    </citation>
    <scope>NUCLEOTIDE SEQUENCE</scope>
    <source>
        <strain evidence="12">237g6f4</strain>
        <tissue evidence="12">Blood</tissue>
    </source>
</reference>
<dbReference type="AlphaFoldDB" id="A0AAV6Z0Q1"/>
<keyword evidence="3 10" id="KW-0812">Transmembrane</keyword>
<keyword evidence="9" id="KW-0807">Transducer</keyword>
<dbReference type="GO" id="GO:0004930">
    <property type="term" value="F:G protein-coupled receptor activity"/>
    <property type="evidence" value="ECO:0007669"/>
    <property type="project" value="UniProtKB-KW"/>
</dbReference>
<protein>
    <recommendedName>
        <fullName evidence="11">G-protein coupled receptors family 1 profile domain-containing protein</fullName>
    </recommendedName>
</protein>
<keyword evidence="4" id="KW-0716">Sensory transduction</keyword>
<dbReference type="InterPro" id="IPR017452">
    <property type="entry name" value="GPCR_Rhodpsn_7TM"/>
</dbReference>
<name>A0AAV6Z0Q1_ENGPU</name>
<dbReference type="Proteomes" id="UP000824782">
    <property type="component" value="Unassembled WGS sequence"/>
</dbReference>
<feature type="transmembrane region" description="Helical" evidence="10">
    <location>
        <begin position="25"/>
        <end position="52"/>
    </location>
</feature>
<dbReference type="PRINTS" id="PR00245">
    <property type="entry name" value="OLFACTORYR"/>
</dbReference>
<dbReference type="PANTHER" id="PTHR26452">
    <property type="entry name" value="OLFACTORY RECEPTOR"/>
    <property type="match status" value="1"/>
</dbReference>
<dbReference type="InterPro" id="IPR000725">
    <property type="entry name" value="Olfact_rcpt"/>
</dbReference>
<dbReference type="InterPro" id="IPR050516">
    <property type="entry name" value="Olfactory_GPCR"/>
</dbReference>
<feature type="transmembrane region" description="Helical" evidence="10">
    <location>
        <begin position="238"/>
        <end position="260"/>
    </location>
</feature>
<dbReference type="FunFam" id="1.20.1070.10:FF:000008">
    <property type="entry name" value="Olfactory receptor"/>
    <property type="match status" value="1"/>
</dbReference>
<dbReference type="CDD" id="cd13954">
    <property type="entry name" value="7tmA_OR"/>
    <property type="match status" value="1"/>
</dbReference>
<feature type="domain" description="G-protein coupled receptors family 1 profile" evidence="11">
    <location>
        <begin position="41"/>
        <end position="290"/>
    </location>
</feature>
<evidence type="ECO:0000256" key="3">
    <source>
        <dbReference type="ARBA" id="ARBA00022692"/>
    </source>
</evidence>
<dbReference type="Gene3D" id="1.20.1070.10">
    <property type="entry name" value="Rhodopsin 7-helix transmembrane proteins"/>
    <property type="match status" value="1"/>
</dbReference>
<organism evidence="12 13">
    <name type="scientific">Engystomops pustulosus</name>
    <name type="common">Tungara frog</name>
    <name type="synonym">Physalaemus pustulosus</name>
    <dbReference type="NCBI Taxonomy" id="76066"/>
    <lineage>
        <taxon>Eukaryota</taxon>
        <taxon>Metazoa</taxon>
        <taxon>Chordata</taxon>
        <taxon>Craniata</taxon>
        <taxon>Vertebrata</taxon>
        <taxon>Euteleostomi</taxon>
        <taxon>Amphibia</taxon>
        <taxon>Batrachia</taxon>
        <taxon>Anura</taxon>
        <taxon>Neobatrachia</taxon>
        <taxon>Hyloidea</taxon>
        <taxon>Leptodactylidae</taxon>
        <taxon>Leiuperinae</taxon>
        <taxon>Engystomops</taxon>
    </lineage>
</organism>
<dbReference type="EMBL" id="WNYA01003852">
    <property type="protein sequence ID" value="KAG8543139.1"/>
    <property type="molecule type" value="Genomic_DNA"/>
</dbReference>
<evidence type="ECO:0000256" key="7">
    <source>
        <dbReference type="ARBA" id="ARBA00023136"/>
    </source>
</evidence>
<dbReference type="Pfam" id="PF13853">
    <property type="entry name" value="7tm_4"/>
    <property type="match status" value="1"/>
</dbReference>
<keyword evidence="13" id="KW-1185">Reference proteome</keyword>
<dbReference type="SUPFAM" id="SSF81321">
    <property type="entry name" value="Family A G protein-coupled receptor-like"/>
    <property type="match status" value="1"/>
</dbReference>
<feature type="transmembrane region" description="Helical" evidence="10">
    <location>
        <begin position="59"/>
        <end position="78"/>
    </location>
</feature>
<evidence type="ECO:0000256" key="8">
    <source>
        <dbReference type="ARBA" id="ARBA00023170"/>
    </source>
</evidence>
<evidence type="ECO:0000256" key="4">
    <source>
        <dbReference type="ARBA" id="ARBA00022725"/>
    </source>
</evidence>
<feature type="transmembrane region" description="Helical" evidence="10">
    <location>
        <begin position="140"/>
        <end position="162"/>
    </location>
</feature>
<dbReference type="InterPro" id="IPR000276">
    <property type="entry name" value="GPCR_Rhodpsn"/>
</dbReference>